<keyword evidence="1" id="KW-1133">Transmembrane helix</keyword>
<proteinExistence type="predicted"/>
<dbReference type="RefSeq" id="WP_163303392.1">
    <property type="nucleotide sequence ID" value="NZ_JAAGRQ010000092.1"/>
</dbReference>
<accession>A0A7K3NSV1</accession>
<dbReference type="InterPro" id="IPR052959">
    <property type="entry name" value="Inner_membrane_assoc"/>
</dbReference>
<name>A0A7K3NSV1_9BACT</name>
<sequence>MSAEPARHIDEAAFRSLVRAKWTVSLILTVLILAIYFGFILVLAFAKDLLTTKIGTHLTLGLPVGLGVILSACVLTGIYVYWANRTYDASVRDIIRSMKGK</sequence>
<feature type="transmembrane region" description="Helical" evidence="1">
    <location>
        <begin position="58"/>
        <end position="82"/>
    </location>
</feature>
<comment type="caution">
    <text evidence="2">The sequence shown here is derived from an EMBL/GenBank/DDBJ whole genome shotgun (WGS) entry which is preliminary data.</text>
</comment>
<dbReference type="PANTHER" id="PTHR38598">
    <property type="entry name" value="INNER MEMBRANE PROTEIN YJCH"/>
    <property type="match status" value="1"/>
</dbReference>
<evidence type="ECO:0000313" key="3">
    <source>
        <dbReference type="Proteomes" id="UP000469724"/>
    </source>
</evidence>
<reference evidence="2 3" key="1">
    <citation type="submission" date="2020-02" db="EMBL/GenBank/DDBJ databases">
        <title>Comparative genomics of sulfur disproportionating microorganisms.</title>
        <authorList>
            <person name="Ward L.M."/>
            <person name="Bertran E."/>
            <person name="Johnston D.T."/>
        </authorList>
    </citation>
    <scope>NUCLEOTIDE SEQUENCE [LARGE SCALE GENOMIC DNA]</scope>
    <source>
        <strain evidence="2 3">DSM 3696</strain>
    </source>
</reference>
<gene>
    <name evidence="2" type="ORF">G3N56_16420</name>
</gene>
<keyword evidence="1" id="KW-0472">Membrane</keyword>
<evidence type="ECO:0000256" key="1">
    <source>
        <dbReference type="SAM" id="Phobius"/>
    </source>
</evidence>
<dbReference type="AlphaFoldDB" id="A0A7K3NSV1"/>
<dbReference type="GO" id="GO:0005886">
    <property type="term" value="C:plasma membrane"/>
    <property type="evidence" value="ECO:0007669"/>
    <property type="project" value="TreeGrafter"/>
</dbReference>
<dbReference type="Pfam" id="PF04341">
    <property type="entry name" value="DUF485"/>
    <property type="match status" value="1"/>
</dbReference>
<feature type="transmembrane region" description="Helical" evidence="1">
    <location>
        <begin position="24"/>
        <end position="46"/>
    </location>
</feature>
<dbReference type="Proteomes" id="UP000469724">
    <property type="component" value="Unassembled WGS sequence"/>
</dbReference>
<dbReference type="InterPro" id="IPR007436">
    <property type="entry name" value="DUF485"/>
</dbReference>
<keyword evidence="3" id="KW-1185">Reference proteome</keyword>
<protein>
    <submittedName>
        <fullName evidence="2">DUF485 domain-containing protein</fullName>
    </submittedName>
</protein>
<dbReference type="EMBL" id="JAAGRQ010000092">
    <property type="protein sequence ID" value="NDY58319.1"/>
    <property type="molecule type" value="Genomic_DNA"/>
</dbReference>
<dbReference type="PANTHER" id="PTHR38598:SF1">
    <property type="entry name" value="INNER MEMBRANE PROTEIN YJCH"/>
    <property type="match status" value="1"/>
</dbReference>
<organism evidence="2 3">
    <name type="scientific">Desulfolutivibrio sulfodismutans</name>
    <dbReference type="NCBI Taxonomy" id="63561"/>
    <lineage>
        <taxon>Bacteria</taxon>
        <taxon>Pseudomonadati</taxon>
        <taxon>Thermodesulfobacteriota</taxon>
        <taxon>Desulfovibrionia</taxon>
        <taxon>Desulfovibrionales</taxon>
        <taxon>Desulfovibrionaceae</taxon>
        <taxon>Desulfolutivibrio</taxon>
    </lineage>
</organism>
<keyword evidence="1" id="KW-0812">Transmembrane</keyword>
<evidence type="ECO:0000313" key="2">
    <source>
        <dbReference type="EMBL" id="NDY58319.1"/>
    </source>
</evidence>